<feature type="transmembrane region" description="Helical" evidence="1">
    <location>
        <begin position="30"/>
        <end position="52"/>
    </location>
</feature>
<dbReference type="RefSeq" id="WP_010753902.1">
    <property type="nucleotide sequence ID" value="NZ_CABJBY010000004.1"/>
</dbReference>
<proteinExistence type="predicted"/>
<evidence type="ECO:0000313" key="3">
    <source>
        <dbReference type="Proteomes" id="UP001256711"/>
    </source>
</evidence>
<evidence type="ECO:0000256" key="1">
    <source>
        <dbReference type="SAM" id="Phobius"/>
    </source>
</evidence>
<evidence type="ECO:0008006" key="4">
    <source>
        <dbReference type="Google" id="ProtNLM"/>
    </source>
</evidence>
<name>A0AAW8TU81_9ENTE</name>
<comment type="caution">
    <text evidence="2">The sequence shown here is derived from an EMBL/GenBank/DDBJ whole genome shotgun (WGS) entry which is preliminary data.</text>
</comment>
<evidence type="ECO:0000313" key="2">
    <source>
        <dbReference type="EMBL" id="MDT2809458.1"/>
    </source>
</evidence>
<accession>A0AAW8TU81</accession>
<dbReference type="EMBL" id="JARQBJ010000001">
    <property type="protein sequence ID" value="MDT2809458.1"/>
    <property type="molecule type" value="Genomic_DNA"/>
</dbReference>
<dbReference type="Proteomes" id="UP001256711">
    <property type="component" value="Unassembled WGS sequence"/>
</dbReference>
<keyword evidence="1" id="KW-0812">Transmembrane</keyword>
<dbReference type="AlphaFoldDB" id="A0AAW8TU81"/>
<protein>
    <recommendedName>
        <fullName evidence="4">Glycine zipper family protein</fullName>
    </recommendedName>
</protein>
<keyword evidence="1" id="KW-1133">Transmembrane helix</keyword>
<dbReference type="GeneID" id="78366228"/>
<sequence>MEKEHFDGEFTALGLLIGICIGLVKDNLVFGFVIGIVIGIALDWLGNLFILWRNQK</sequence>
<reference evidence="2" key="1">
    <citation type="submission" date="2023-03" db="EMBL/GenBank/DDBJ databases">
        <authorList>
            <person name="Shen W."/>
            <person name="Cai J."/>
        </authorList>
    </citation>
    <scope>NUCLEOTIDE SEQUENCE</scope>
    <source>
        <strain evidence="2">B226-2</strain>
    </source>
</reference>
<gene>
    <name evidence="2" type="ORF">P7H43_02965</name>
</gene>
<keyword evidence="1" id="KW-0472">Membrane</keyword>
<organism evidence="2 3">
    <name type="scientific">Enterococcus asini</name>
    <dbReference type="NCBI Taxonomy" id="57732"/>
    <lineage>
        <taxon>Bacteria</taxon>
        <taxon>Bacillati</taxon>
        <taxon>Bacillota</taxon>
        <taxon>Bacilli</taxon>
        <taxon>Lactobacillales</taxon>
        <taxon>Enterococcaceae</taxon>
        <taxon>Enterococcus</taxon>
    </lineage>
</organism>